<reference evidence="2 3" key="1">
    <citation type="journal article" date="2024" name="Insects">
        <title>An Improved Chromosome-Level Genome Assembly of the Firefly Pyrocoelia pectoralis.</title>
        <authorList>
            <person name="Fu X."/>
            <person name="Meyer-Rochow V.B."/>
            <person name="Ballantyne L."/>
            <person name="Zhu X."/>
        </authorList>
    </citation>
    <scope>NUCLEOTIDE SEQUENCE [LARGE SCALE GENOMIC DNA]</scope>
    <source>
        <strain evidence="2">XCY_ONT2</strain>
    </source>
</reference>
<dbReference type="InterPro" id="IPR025714">
    <property type="entry name" value="Methyltranfer_dom"/>
</dbReference>
<accession>A0AAN7V6J4</accession>
<dbReference type="PANTHER" id="PTHR12496:SF2">
    <property type="entry name" value="METHYLTRANSFERASE-LIKE PROTEIN 25B"/>
    <property type="match status" value="1"/>
</dbReference>
<organism evidence="2 3">
    <name type="scientific">Pyrocoelia pectoralis</name>
    <dbReference type="NCBI Taxonomy" id="417401"/>
    <lineage>
        <taxon>Eukaryota</taxon>
        <taxon>Metazoa</taxon>
        <taxon>Ecdysozoa</taxon>
        <taxon>Arthropoda</taxon>
        <taxon>Hexapoda</taxon>
        <taxon>Insecta</taxon>
        <taxon>Pterygota</taxon>
        <taxon>Neoptera</taxon>
        <taxon>Endopterygota</taxon>
        <taxon>Coleoptera</taxon>
        <taxon>Polyphaga</taxon>
        <taxon>Elateriformia</taxon>
        <taxon>Elateroidea</taxon>
        <taxon>Lampyridae</taxon>
        <taxon>Lampyrinae</taxon>
        <taxon>Pyrocoelia</taxon>
    </lineage>
</organism>
<dbReference type="PANTHER" id="PTHR12496">
    <property type="entry name" value="CGI-41 METHYLTRANSFERASE"/>
    <property type="match status" value="1"/>
</dbReference>
<dbReference type="Proteomes" id="UP001329430">
    <property type="component" value="Unassembled WGS sequence"/>
</dbReference>
<sequence>MIRKFRTIASDARLPQEFHDNHPETELSLSFANGSHTRPEKISDHILCRKIKLKKRHEIERLFKVIPPLMTLSGVSHIIDCGSGQGHLDRLLTIIYGYKIHSIEMDCDNVENAQLHDKTALEYLQRLKMTQLEHSDMPTKVNCFLKSGQHIDEAIEAIDGQGVVGEHLLLGLHACGPLSNMILEQFADNPKCRALVLACCCYMKNGKEKFPMSQYLGERMPFVLSREAKEVACHAIEKFLEKFNANELDSLRVHGYRAILEHLILKHDPSKKHTGMRSVRIDSSMGFKQYGLKASRNGDTIWANIPDDGFDSEEIQPMLEECDRVVLYYSLRMLVAPIVEALILLDYEHYLAEQTGVKSTYVIPLFEPTLSPRNMILVAHK</sequence>
<comment type="caution">
    <text evidence="2">The sequence shown here is derived from an EMBL/GenBank/DDBJ whole genome shotgun (WGS) entry which is preliminary data.</text>
</comment>
<protein>
    <recommendedName>
        <fullName evidence="1">Methyltransferase domain-containing protein</fullName>
    </recommendedName>
</protein>
<dbReference type="EMBL" id="JAVRBK010000228">
    <property type="protein sequence ID" value="KAK5637729.1"/>
    <property type="molecule type" value="Genomic_DNA"/>
</dbReference>
<dbReference type="Pfam" id="PF13679">
    <property type="entry name" value="Methyltransf_32"/>
    <property type="match status" value="1"/>
</dbReference>
<dbReference type="InterPro" id="IPR052220">
    <property type="entry name" value="METTL25"/>
</dbReference>
<evidence type="ECO:0000313" key="3">
    <source>
        <dbReference type="Proteomes" id="UP001329430"/>
    </source>
</evidence>
<gene>
    <name evidence="2" type="ORF">RI129_000093</name>
</gene>
<proteinExistence type="predicted"/>
<name>A0AAN7V6J4_9COLE</name>
<evidence type="ECO:0000259" key="1">
    <source>
        <dbReference type="Pfam" id="PF13679"/>
    </source>
</evidence>
<evidence type="ECO:0000313" key="2">
    <source>
        <dbReference type="EMBL" id="KAK5637729.1"/>
    </source>
</evidence>
<keyword evidence="3" id="KW-1185">Reference proteome</keyword>
<feature type="domain" description="Methyltransferase" evidence="1">
    <location>
        <begin position="54"/>
        <end position="204"/>
    </location>
</feature>
<dbReference type="AlphaFoldDB" id="A0AAN7V6J4"/>